<dbReference type="RefSeq" id="WP_252761859.1">
    <property type="nucleotide sequence ID" value="NZ_JAMXLY010000066.1"/>
</dbReference>
<evidence type="ECO:0000256" key="1">
    <source>
        <dbReference type="SAM" id="SignalP"/>
    </source>
</evidence>
<reference evidence="4 5" key="1">
    <citation type="submission" date="2022-06" db="EMBL/GenBank/DDBJ databases">
        <title>A taxonomic note on the genus Prevotella: Description of four novel genera and emended description of the genera Hallella and Xylanibacter.</title>
        <authorList>
            <person name="Hitch T.C.A."/>
        </authorList>
    </citation>
    <scope>NUCLEOTIDE SEQUENCE [LARGE SCALE GENOMIC DNA]</scope>
    <source>
        <strain evidence="4 5">DSM 100619</strain>
    </source>
</reference>
<dbReference type="EMBL" id="JAMXLY010000066">
    <property type="protein sequence ID" value="MCO6026509.1"/>
    <property type="molecule type" value="Genomic_DNA"/>
</dbReference>
<accession>A0ABT1BZU6</accession>
<protein>
    <submittedName>
        <fullName evidence="4">GDSL-type esterase/lipase family protein</fullName>
    </submittedName>
</protein>
<evidence type="ECO:0000259" key="2">
    <source>
        <dbReference type="Pfam" id="PF13472"/>
    </source>
</evidence>
<comment type="caution">
    <text evidence="4">The sequence shown here is derived from an EMBL/GenBank/DDBJ whole genome shotgun (WGS) entry which is preliminary data.</text>
</comment>
<organism evidence="4 5">
    <name type="scientific">Segatella cerevisiae</name>
    <dbReference type="NCBI Taxonomy" id="2053716"/>
    <lineage>
        <taxon>Bacteria</taxon>
        <taxon>Pseudomonadati</taxon>
        <taxon>Bacteroidota</taxon>
        <taxon>Bacteroidia</taxon>
        <taxon>Bacteroidales</taxon>
        <taxon>Prevotellaceae</taxon>
        <taxon>Segatella</taxon>
    </lineage>
</organism>
<feature type="domain" description="Carbohydrate esterase 2 N-terminal" evidence="3">
    <location>
        <begin position="33"/>
        <end position="135"/>
    </location>
</feature>
<dbReference type="CDD" id="cd01831">
    <property type="entry name" value="Endoglucanase_E_like"/>
    <property type="match status" value="1"/>
</dbReference>
<evidence type="ECO:0000313" key="5">
    <source>
        <dbReference type="Proteomes" id="UP001204015"/>
    </source>
</evidence>
<dbReference type="Gene3D" id="3.40.50.1110">
    <property type="entry name" value="SGNH hydrolase"/>
    <property type="match status" value="1"/>
</dbReference>
<dbReference type="InterPro" id="IPR040794">
    <property type="entry name" value="CE2_N"/>
</dbReference>
<name>A0ABT1BZU6_9BACT</name>
<dbReference type="Proteomes" id="UP001204015">
    <property type="component" value="Unassembled WGS sequence"/>
</dbReference>
<feature type="signal peptide" evidence="1">
    <location>
        <begin position="1"/>
        <end position="20"/>
    </location>
</feature>
<evidence type="ECO:0000313" key="4">
    <source>
        <dbReference type="EMBL" id="MCO6026509.1"/>
    </source>
</evidence>
<feature type="chain" id="PRO_5047018194" evidence="1">
    <location>
        <begin position="21"/>
        <end position="363"/>
    </location>
</feature>
<dbReference type="PANTHER" id="PTHR37834:SF2">
    <property type="entry name" value="ESTERASE, SGNH HYDROLASE-TYPE"/>
    <property type="match status" value="1"/>
</dbReference>
<dbReference type="InterPro" id="IPR036514">
    <property type="entry name" value="SGNH_hydro_sf"/>
</dbReference>
<dbReference type="InterPro" id="IPR013830">
    <property type="entry name" value="SGNH_hydro"/>
</dbReference>
<gene>
    <name evidence="4" type="ORF">NG821_11795</name>
</gene>
<dbReference type="PANTHER" id="PTHR37834">
    <property type="entry name" value="GDSL-LIKE LIPASE/ACYLHYDROLASE DOMAIN PROTEIN (AFU_ORTHOLOGUE AFUA_2G00620)"/>
    <property type="match status" value="1"/>
</dbReference>
<dbReference type="SUPFAM" id="SSF52266">
    <property type="entry name" value="SGNH hydrolase"/>
    <property type="match status" value="1"/>
</dbReference>
<keyword evidence="1" id="KW-0732">Signal</keyword>
<keyword evidence="5" id="KW-1185">Reference proteome</keyword>
<dbReference type="InterPro" id="IPR037461">
    <property type="entry name" value="CtCE2-like_dom"/>
</dbReference>
<evidence type="ECO:0000259" key="3">
    <source>
        <dbReference type="Pfam" id="PF17996"/>
    </source>
</evidence>
<dbReference type="Pfam" id="PF17996">
    <property type="entry name" value="CE2_N"/>
    <property type="match status" value="1"/>
</dbReference>
<feature type="domain" description="SGNH hydrolase-type esterase" evidence="2">
    <location>
        <begin position="147"/>
        <end position="310"/>
    </location>
</feature>
<sequence length="363" mass="41059">MKNYLLLFFLLVTLSAQSKAYHYIPADNPYIHYMGRVSFKNPKSPCMVFPGTGMQIEFTGTCLKMKAKPKSGYFMVETDGSAPHKIFFSSQDSILTVANGLKNGKHFSTIMLVYEGYTEKPEFRGFYVDQNASIRPFKSNKKLKLEFIGNSITCAYGVEAKNGKEHFSNTTENFYYSFANLTARALHAQNQVVARSGIGVYRNYAGPKDGSKDNMSKWYDYTLIYDSTEMWNPKRYVPDIVCVNLGTNDLSTTPYDIQLFESAYKRFITHLRTLYPKAKIVMLTGCMLQGKALDDLQRALNNIQSEFSTNGDKSIYRFDFSPADGSLGYGADSHPSKAQQQKMANELVPFLKSLIHNVSRKVS</sequence>
<proteinExistence type="predicted"/>
<dbReference type="Pfam" id="PF13472">
    <property type="entry name" value="Lipase_GDSL_2"/>
    <property type="match status" value="1"/>
</dbReference>
<dbReference type="InterPro" id="IPR052762">
    <property type="entry name" value="PCW_deacetylase/CE"/>
</dbReference>
<dbReference type="Gene3D" id="2.60.120.260">
    <property type="entry name" value="Galactose-binding domain-like"/>
    <property type="match status" value="1"/>
</dbReference>